<accession>A0A068LTT3</accession>
<dbReference type="InterPro" id="IPR036097">
    <property type="entry name" value="HisK_dim/P_sf"/>
</dbReference>
<keyword evidence="5" id="KW-0547">Nucleotide-binding</keyword>
<dbReference type="HOGENOM" id="CLU_000445_114_39_9"/>
<evidence type="ECO:0000256" key="1">
    <source>
        <dbReference type="ARBA" id="ARBA00000085"/>
    </source>
</evidence>
<evidence type="ECO:0000259" key="10">
    <source>
        <dbReference type="PROSITE" id="PS50112"/>
    </source>
</evidence>
<reference evidence="11 12" key="1">
    <citation type="journal article" date="2015" name="BMC Genomics">
        <title>Transcriptome analysis of thermophilic methylotrophic Bacillus methanolicus MGA3 using RNA-sequencing provides detailed insights into its previously uncharted transcriptional landscape.</title>
        <authorList>
            <person name="Irla M."/>
            <person name="Neshat A."/>
            <person name="Brautaset T."/>
            <person name="Ruckert C."/>
            <person name="Kalinowski J."/>
            <person name="Wendisch V.F."/>
        </authorList>
    </citation>
    <scope>NUCLEOTIDE SEQUENCE [LARGE SCALE GENOMIC DNA]</scope>
    <source>
        <strain evidence="12">MGA3 / ATCC 53907</strain>
    </source>
</reference>
<dbReference type="SUPFAM" id="SSF55874">
    <property type="entry name" value="ATPase domain of HSP90 chaperone/DNA topoisomerase II/histidine kinase"/>
    <property type="match status" value="1"/>
</dbReference>
<dbReference type="PRINTS" id="PR00344">
    <property type="entry name" value="BCTRLSENSOR"/>
</dbReference>
<evidence type="ECO:0000259" key="9">
    <source>
        <dbReference type="PROSITE" id="PS50109"/>
    </source>
</evidence>
<feature type="domain" description="Histidine kinase" evidence="9">
    <location>
        <begin position="200"/>
        <end position="409"/>
    </location>
</feature>
<dbReference type="Gene3D" id="1.10.287.130">
    <property type="match status" value="1"/>
</dbReference>
<evidence type="ECO:0000256" key="5">
    <source>
        <dbReference type="ARBA" id="ARBA00022741"/>
    </source>
</evidence>
<sequence>MMDNCYNEIEKLKSEIELYKRLISHIPFSFIYHDPHLGFEVHKHEGSTFSVNEIEDIDEESPRFQMISDIDSYLDKIEHFLTKILDLVPHHIVFIDKDGIITLCNKQAAKDYNINRDEIIGKHIRELLQIPDEKIVLLETAKTGKEVYDKEVLDRNYGIMNTRIIYNIDGSIKRVIGTFQFLNKIKEAEKQALAGRIAAGIAHEIRNPLTTVRGYLQLLQDRADPDISELFKSLLIPELDRANKIITDFLRIAKPSDTKEERFQIKEFFLDYAGKFINSEAFLYNVKIDYDISPLSGECYIEGDRDELLQVFMNLFRNSLNAKGDKPLVIQIRTERLNNEVKITFRDNGTGIPESIRNHIFDPFFTTKEEGTGLGLSVSRKIIENHKGTIEVSSCEEGTEFTVLLPIVQTDEKADRE</sequence>
<dbReference type="Pfam" id="PF02518">
    <property type="entry name" value="HATPase_c"/>
    <property type="match status" value="1"/>
</dbReference>
<dbReference type="SMART" id="SM00388">
    <property type="entry name" value="HisKA"/>
    <property type="match status" value="1"/>
</dbReference>
<dbReference type="KEGG" id="bmet:BMMGA3_09800"/>
<evidence type="ECO:0000256" key="4">
    <source>
        <dbReference type="ARBA" id="ARBA00022679"/>
    </source>
</evidence>
<dbReference type="InterPro" id="IPR035965">
    <property type="entry name" value="PAS-like_dom_sf"/>
</dbReference>
<dbReference type="Proteomes" id="UP000027602">
    <property type="component" value="Chromosome"/>
</dbReference>
<organism evidence="11 12">
    <name type="scientific">Bacillus methanolicus (strain MGA3 / ATCC 53907)</name>
    <dbReference type="NCBI Taxonomy" id="796606"/>
    <lineage>
        <taxon>Bacteria</taxon>
        <taxon>Bacillati</taxon>
        <taxon>Bacillota</taxon>
        <taxon>Bacilli</taxon>
        <taxon>Bacillales</taxon>
        <taxon>Bacillaceae</taxon>
        <taxon>Bacillus</taxon>
    </lineage>
</organism>
<dbReference type="GO" id="GO:0005524">
    <property type="term" value="F:ATP binding"/>
    <property type="evidence" value="ECO:0007669"/>
    <property type="project" value="UniProtKB-KW"/>
</dbReference>
<keyword evidence="4" id="KW-0808">Transferase</keyword>
<keyword evidence="7" id="KW-0067">ATP-binding</keyword>
<gene>
    <name evidence="11" type="ORF">BMMGA3_09800</name>
</gene>
<dbReference type="SMART" id="SM00387">
    <property type="entry name" value="HATPase_c"/>
    <property type="match status" value="1"/>
</dbReference>
<dbReference type="Gene3D" id="3.30.565.10">
    <property type="entry name" value="Histidine kinase-like ATPase, C-terminal domain"/>
    <property type="match status" value="1"/>
</dbReference>
<dbReference type="NCBIfam" id="TIGR00229">
    <property type="entry name" value="sensory_box"/>
    <property type="match status" value="1"/>
</dbReference>
<dbReference type="InterPro" id="IPR036890">
    <property type="entry name" value="HATPase_C_sf"/>
</dbReference>
<dbReference type="EC" id="2.7.13.3" evidence="2"/>
<dbReference type="PANTHER" id="PTHR43065">
    <property type="entry name" value="SENSOR HISTIDINE KINASE"/>
    <property type="match status" value="1"/>
</dbReference>
<dbReference type="PROSITE" id="PS50109">
    <property type="entry name" value="HIS_KIN"/>
    <property type="match status" value="1"/>
</dbReference>
<keyword evidence="12" id="KW-1185">Reference proteome</keyword>
<dbReference type="InterPro" id="IPR000014">
    <property type="entry name" value="PAS"/>
</dbReference>
<dbReference type="PROSITE" id="PS50112">
    <property type="entry name" value="PAS"/>
    <property type="match status" value="1"/>
</dbReference>
<dbReference type="CDD" id="cd00082">
    <property type="entry name" value="HisKA"/>
    <property type="match status" value="1"/>
</dbReference>
<name>A0A068LTT3_BACMM</name>
<dbReference type="SMART" id="SM00091">
    <property type="entry name" value="PAS"/>
    <property type="match status" value="1"/>
</dbReference>
<dbReference type="InterPro" id="IPR003594">
    <property type="entry name" value="HATPase_dom"/>
</dbReference>
<evidence type="ECO:0000256" key="3">
    <source>
        <dbReference type="ARBA" id="ARBA00022553"/>
    </source>
</evidence>
<evidence type="ECO:0000313" key="12">
    <source>
        <dbReference type="Proteomes" id="UP000027602"/>
    </source>
</evidence>
<evidence type="ECO:0000256" key="2">
    <source>
        <dbReference type="ARBA" id="ARBA00012438"/>
    </source>
</evidence>
<dbReference type="AlphaFoldDB" id="A0A068LTT3"/>
<dbReference type="Pfam" id="PF00989">
    <property type="entry name" value="PAS"/>
    <property type="match status" value="1"/>
</dbReference>
<proteinExistence type="predicted"/>
<keyword evidence="3" id="KW-0597">Phosphoprotein</keyword>
<evidence type="ECO:0000313" key="11">
    <source>
        <dbReference type="EMBL" id="AIE60358.1"/>
    </source>
</evidence>
<keyword evidence="6" id="KW-0418">Kinase</keyword>
<comment type="catalytic activity">
    <reaction evidence="1">
        <text>ATP + protein L-histidine = ADP + protein N-phospho-L-histidine.</text>
        <dbReference type="EC" id="2.7.13.3"/>
    </reaction>
</comment>
<dbReference type="InterPro" id="IPR005467">
    <property type="entry name" value="His_kinase_dom"/>
</dbReference>
<dbReference type="PANTHER" id="PTHR43065:SF34">
    <property type="entry name" value="SPORULATION KINASE A"/>
    <property type="match status" value="1"/>
</dbReference>
<evidence type="ECO:0000256" key="7">
    <source>
        <dbReference type="ARBA" id="ARBA00022840"/>
    </source>
</evidence>
<dbReference type="InterPro" id="IPR004358">
    <property type="entry name" value="Sig_transdc_His_kin-like_C"/>
</dbReference>
<dbReference type="SUPFAM" id="SSF55785">
    <property type="entry name" value="PYP-like sensor domain (PAS domain)"/>
    <property type="match status" value="1"/>
</dbReference>
<evidence type="ECO:0000256" key="8">
    <source>
        <dbReference type="ARBA" id="ARBA00023012"/>
    </source>
</evidence>
<evidence type="ECO:0000256" key="6">
    <source>
        <dbReference type="ARBA" id="ARBA00022777"/>
    </source>
</evidence>
<dbReference type="Gene3D" id="3.30.450.20">
    <property type="entry name" value="PAS domain"/>
    <property type="match status" value="1"/>
</dbReference>
<dbReference type="SUPFAM" id="SSF47384">
    <property type="entry name" value="Homodimeric domain of signal transducing histidine kinase"/>
    <property type="match status" value="1"/>
</dbReference>
<dbReference type="GO" id="GO:0000155">
    <property type="term" value="F:phosphorelay sensor kinase activity"/>
    <property type="evidence" value="ECO:0007669"/>
    <property type="project" value="InterPro"/>
</dbReference>
<keyword evidence="8" id="KW-0902">Two-component regulatory system</keyword>
<feature type="domain" description="PAS" evidence="10">
    <location>
        <begin position="77"/>
        <end position="129"/>
    </location>
</feature>
<dbReference type="EMBL" id="CP007739">
    <property type="protein sequence ID" value="AIE60358.1"/>
    <property type="molecule type" value="Genomic_DNA"/>
</dbReference>
<dbReference type="CDD" id="cd00130">
    <property type="entry name" value="PAS"/>
    <property type="match status" value="1"/>
</dbReference>
<dbReference type="eggNOG" id="COG3852">
    <property type="taxonomic scope" value="Bacteria"/>
</dbReference>
<dbReference type="STRING" id="796606.BMMGA3_09800"/>
<dbReference type="Pfam" id="PF00512">
    <property type="entry name" value="HisKA"/>
    <property type="match status" value="1"/>
</dbReference>
<dbReference type="InterPro" id="IPR013767">
    <property type="entry name" value="PAS_fold"/>
</dbReference>
<dbReference type="InterPro" id="IPR003661">
    <property type="entry name" value="HisK_dim/P_dom"/>
</dbReference>
<protein>
    <recommendedName>
        <fullName evidence="2">histidine kinase</fullName>
        <ecNumber evidence="2">2.7.13.3</ecNumber>
    </recommendedName>
</protein>